<reference evidence="1 2" key="1">
    <citation type="submission" date="2021-03" db="EMBL/GenBank/DDBJ databases">
        <title>The first data on the complete genome of the tetrodotoxin-producing bacterium.</title>
        <authorList>
            <person name="Melnikova D.I."/>
            <person name="Nijland R."/>
            <person name="Magarlamov T.Y."/>
        </authorList>
    </citation>
    <scope>NUCLEOTIDE SEQUENCE [LARGE SCALE GENOMIC DNA]</scope>
    <source>
        <strain evidence="1 2">1839</strain>
    </source>
</reference>
<evidence type="ECO:0000313" key="2">
    <source>
        <dbReference type="Proteomes" id="UP000679247"/>
    </source>
</evidence>
<evidence type="ECO:0000313" key="1">
    <source>
        <dbReference type="EMBL" id="QVY61311.1"/>
    </source>
</evidence>
<evidence type="ECO:0008006" key="3">
    <source>
        <dbReference type="Google" id="ProtNLM"/>
    </source>
</evidence>
<keyword evidence="2" id="KW-1185">Reference proteome</keyword>
<dbReference type="SUPFAM" id="SSF55729">
    <property type="entry name" value="Acyl-CoA N-acyltransferases (Nat)"/>
    <property type="match status" value="1"/>
</dbReference>
<dbReference type="RefSeq" id="WP_214476398.1">
    <property type="nucleotide sequence ID" value="NZ_CANKUS010000001.1"/>
</dbReference>
<gene>
    <name evidence="1" type="ORF">J1899_20580</name>
</gene>
<protein>
    <recommendedName>
        <fullName evidence="3">N-acetyltransferase domain-containing protein</fullName>
    </recommendedName>
</protein>
<dbReference type="EMBL" id="CP071709">
    <property type="protein sequence ID" value="QVY61311.1"/>
    <property type="molecule type" value="Genomic_DNA"/>
</dbReference>
<name>A0ABX8FA79_9BACI</name>
<dbReference type="Proteomes" id="UP000679247">
    <property type="component" value="Chromosome"/>
</dbReference>
<organism evidence="1 2">
    <name type="scientific">Cytobacillus gottheilii</name>
    <dbReference type="NCBI Taxonomy" id="859144"/>
    <lineage>
        <taxon>Bacteria</taxon>
        <taxon>Bacillati</taxon>
        <taxon>Bacillota</taxon>
        <taxon>Bacilli</taxon>
        <taxon>Bacillales</taxon>
        <taxon>Bacillaceae</taxon>
        <taxon>Cytobacillus</taxon>
    </lineage>
</organism>
<dbReference type="InterPro" id="IPR016181">
    <property type="entry name" value="Acyl_CoA_acyltransferase"/>
</dbReference>
<proteinExistence type="predicted"/>
<sequence length="275" mass="32043">MVEHNRLFVKQTVLKTNDNEETLLLEVTDSSKAVKCSCTLLIDKNEAEVCDLHVLEEGNEPVYQVLFEEIKRISIEKQLSLIHSNISQSNLKNIGEQTYLEKLLLDMNWSMSDHQNIFILICKEMAQDSWLNKEHLTTDFTIDSISTITKQEKEEIEIGKNVWYPDRVYPFQYRSVGKNSLVMRFKGRVIGWCITYISGSNLLMYDCLFVRKEFWNLGRSISLFGSSLMIQSEESDIRYLTFTVHGENTPLLKIIQKRAGSYIVDFKEIKLYVNK</sequence>
<accession>A0ABX8FA79</accession>
<dbReference type="Gene3D" id="3.40.630.30">
    <property type="match status" value="1"/>
</dbReference>